<keyword evidence="1" id="KW-0472">Membrane</keyword>
<protein>
    <submittedName>
        <fullName evidence="2">Uncharacterized protein</fullName>
    </submittedName>
</protein>
<keyword evidence="1" id="KW-0812">Transmembrane</keyword>
<evidence type="ECO:0000256" key="1">
    <source>
        <dbReference type="SAM" id="Phobius"/>
    </source>
</evidence>
<evidence type="ECO:0000313" key="2">
    <source>
        <dbReference type="EMBL" id="UJF32484.1"/>
    </source>
</evidence>
<sequence>MSINAICYVGLASLSVMLLVYVFIRKRNYASLLLFLAMIGFGYIVEYVIYVLLDSYRYYPKLLSHNSYYDSSMGAIASNMLSLPSVATMIASFHMGWIPAIVSAIVFVGIEWGFLRLGIYEHHWWRLMYTGISLPFYFRFAVFLMNKIEKSARGFYKESFCFLFAVRCWGRFNLCLS</sequence>
<keyword evidence="1" id="KW-1133">Transmembrane helix</keyword>
<feature type="transmembrane region" description="Helical" evidence="1">
    <location>
        <begin position="31"/>
        <end position="53"/>
    </location>
</feature>
<name>A0ABY3SH18_9BACL</name>
<gene>
    <name evidence="2" type="ORF">L0M14_22840</name>
</gene>
<feature type="transmembrane region" description="Helical" evidence="1">
    <location>
        <begin position="73"/>
        <end position="90"/>
    </location>
</feature>
<proteinExistence type="predicted"/>
<accession>A0ABY3SH18</accession>
<reference evidence="2 3" key="1">
    <citation type="journal article" date="2024" name="Int. J. Syst. Evol. Microbiol.">
        <title>Paenibacillus hexagrammi sp. nov., a novel bacterium isolated from the gut content of Hexagrammos agrammus.</title>
        <authorList>
            <person name="Jung H.K."/>
            <person name="Kim D.G."/>
            <person name="Zin H."/>
            <person name="Park J."/>
            <person name="Jung H."/>
            <person name="Kim Y.O."/>
            <person name="Kong H.J."/>
            <person name="Kim J.W."/>
            <person name="Kim Y.S."/>
        </authorList>
    </citation>
    <scope>NUCLEOTIDE SEQUENCE [LARGE SCALE GENOMIC DNA]</scope>
    <source>
        <strain evidence="2 3">YPD9-1</strain>
    </source>
</reference>
<dbReference type="EMBL" id="CP090978">
    <property type="protein sequence ID" value="UJF32484.1"/>
    <property type="molecule type" value="Genomic_DNA"/>
</dbReference>
<dbReference type="RefSeq" id="WP_235118834.1">
    <property type="nucleotide sequence ID" value="NZ_CP090978.1"/>
</dbReference>
<feature type="transmembrane region" description="Helical" evidence="1">
    <location>
        <begin position="6"/>
        <end position="24"/>
    </location>
</feature>
<keyword evidence="3" id="KW-1185">Reference proteome</keyword>
<feature type="transmembrane region" description="Helical" evidence="1">
    <location>
        <begin position="97"/>
        <end position="115"/>
    </location>
</feature>
<organism evidence="2 3">
    <name type="scientific">Paenibacillus hexagrammi</name>
    <dbReference type="NCBI Taxonomy" id="2908839"/>
    <lineage>
        <taxon>Bacteria</taxon>
        <taxon>Bacillati</taxon>
        <taxon>Bacillota</taxon>
        <taxon>Bacilli</taxon>
        <taxon>Bacillales</taxon>
        <taxon>Paenibacillaceae</taxon>
        <taxon>Paenibacillus</taxon>
    </lineage>
</organism>
<dbReference type="Proteomes" id="UP001649230">
    <property type="component" value="Chromosome"/>
</dbReference>
<feature type="transmembrane region" description="Helical" evidence="1">
    <location>
        <begin position="127"/>
        <end position="145"/>
    </location>
</feature>
<evidence type="ECO:0000313" key="3">
    <source>
        <dbReference type="Proteomes" id="UP001649230"/>
    </source>
</evidence>